<gene>
    <name evidence="1" type="ORF">EZS27_000738</name>
</gene>
<organism evidence="1">
    <name type="scientific">termite gut metagenome</name>
    <dbReference type="NCBI Taxonomy" id="433724"/>
    <lineage>
        <taxon>unclassified sequences</taxon>
        <taxon>metagenomes</taxon>
        <taxon>organismal metagenomes</taxon>
    </lineage>
</organism>
<protein>
    <recommendedName>
        <fullName evidence="2">Glycosyltransferase subfamily 4-like N-terminal domain-containing protein</fullName>
    </recommendedName>
</protein>
<reference evidence="1" key="1">
    <citation type="submission" date="2019-03" db="EMBL/GenBank/DDBJ databases">
        <title>Single cell metagenomics reveals metabolic interactions within the superorganism composed of flagellate Streblomastix strix and complex community of Bacteroidetes bacteria on its surface.</title>
        <authorList>
            <person name="Treitli S.C."/>
            <person name="Kolisko M."/>
            <person name="Husnik F."/>
            <person name="Keeling P."/>
            <person name="Hampl V."/>
        </authorList>
    </citation>
    <scope>NUCLEOTIDE SEQUENCE</scope>
    <source>
        <strain evidence="1">STM</strain>
    </source>
</reference>
<dbReference type="EMBL" id="SNRY01000007">
    <property type="protein sequence ID" value="KAA6351941.1"/>
    <property type="molecule type" value="Genomic_DNA"/>
</dbReference>
<dbReference type="SUPFAM" id="SSF53756">
    <property type="entry name" value="UDP-Glycosyltransferase/glycogen phosphorylase"/>
    <property type="match status" value="1"/>
</dbReference>
<dbReference type="Gene3D" id="3.40.50.2000">
    <property type="entry name" value="Glycogen Phosphorylase B"/>
    <property type="match status" value="2"/>
</dbReference>
<evidence type="ECO:0008006" key="2">
    <source>
        <dbReference type="Google" id="ProtNLM"/>
    </source>
</evidence>
<evidence type="ECO:0000313" key="1">
    <source>
        <dbReference type="EMBL" id="KAA6351941.1"/>
    </source>
</evidence>
<comment type="caution">
    <text evidence="1">The sequence shown here is derived from an EMBL/GenBank/DDBJ whole genome shotgun (WGS) entry which is preliminary data.</text>
</comment>
<proteinExistence type="predicted"/>
<name>A0A5J4T2Q8_9ZZZZ</name>
<accession>A0A5J4T2Q8</accession>
<sequence length="375" mass="43144">MKILFLCGSLESGRDGVGDYTRRLASELIRQGHNASIIALNDTHIKKIEKIEQESDGTQTSVLRIPSILSNKERHIALDEFINNYDPEWLSLQYVPYSFQKRGLPFGLVKQLAKIGKGRKWHIMFHELWVGMDTASPLLLRMNGTLQKYLIIQLVKTLQPTIINTNTNLYKYQLNKSGFQVSLLPLFGNIPVKFVKQKKEEDKLIFIVFGGIHFGADLEKFSEWLQQVQKDEKKNTKIWFVGKNGEDVKNWEKELQSKGIDFEIFGIQNEDTVSKLMSLSDIGIATTPYWLLEKSGSVAAMQEHSLPVICLAREWIPNNVDESFIHKSINKWSFSLTLHEIFNQETEPYTLQYVANILLKYINKNNGFTKLSLET</sequence>
<dbReference type="AlphaFoldDB" id="A0A5J4T2Q8"/>